<keyword evidence="2" id="KW-1185">Reference proteome</keyword>
<evidence type="ECO:0000313" key="2">
    <source>
        <dbReference type="Proteomes" id="UP000078516"/>
    </source>
</evidence>
<organism evidence="1 2">
    <name type="scientific">Enterococcus thailandicus</name>
    <dbReference type="NCBI Taxonomy" id="417368"/>
    <lineage>
        <taxon>Bacteria</taxon>
        <taxon>Bacillati</taxon>
        <taxon>Bacillota</taxon>
        <taxon>Bacilli</taxon>
        <taxon>Lactobacillales</taxon>
        <taxon>Enterococcaceae</taxon>
        <taxon>Enterococcus</taxon>
    </lineage>
</organism>
<name>A0A179ERP3_ENTTH</name>
<dbReference type="AlphaFoldDB" id="A0A179ERP3"/>
<reference evidence="1 2" key="1">
    <citation type="submission" date="2016-04" db="EMBL/GenBank/DDBJ databases">
        <title>Draft genome of an Enterococcus thailandicus strain isolated from bovine feces.</title>
        <authorList>
            <person name="Beukers A.G."/>
            <person name="Zaheer R."/>
            <person name="Goji N."/>
            <person name="Cook S.R."/>
            <person name="Amoako K."/>
            <person name="Chaves A.V."/>
            <person name="Ward M.P."/>
            <person name="Mcallister T.A."/>
        </authorList>
    </citation>
    <scope>NUCLEOTIDE SEQUENCE [LARGE SCALE GENOMIC DNA]</scope>
    <source>
        <strain evidence="1 2">F0711D 46</strain>
    </source>
</reference>
<dbReference type="EMBL" id="LWMN01000012">
    <property type="protein sequence ID" value="OAQ55834.1"/>
    <property type="molecule type" value="Genomic_DNA"/>
</dbReference>
<protein>
    <submittedName>
        <fullName evidence="1">Uncharacterized protein</fullName>
    </submittedName>
</protein>
<proteinExistence type="predicted"/>
<gene>
    <name evidence="1" type="ORF">A6E74_07150</name>
</gene>
<sequence length="70" mass="8385">MIQKEFLEVMTKEQLNTEFNRDIEVMMNYYANPVIFHLDGIPPSNRIDDLFDEMKQIWLKHLELNLKGGE</sequence>
<dbReference type="Proteomes" id="UP000078516">
    <property type="component" value="Unassembled WGS sequence"/>
</dbReference>
<comment type="caution">
    <text evidence="1">The sequence shown here is derived from an EMBL/GenBank/DDBJ whole genome shotgun (WGS) entry which is preliminary data.</text>
</comment>
<evidence type="ECO:0000313" key="1">
    <source>
        <dbReference type="EMBL" id="OAQ55834.1"/>
    </source>
</evidence>
<dbReference type="RefSeq" id="WP_067483593.1">
    <property type="nucleotide sequence ID" value="NZ_LWMN01000012.1"/>
</dbReference>
<accession>A0A179ERP3</accession>